<dbReference type="EMBL" id="CZPT02001986">
    <property type="protein sequence ID" value="SCU73081.1"/>
    <property type="molecule type" value="Genomic_DNA"/>
</dbReference>
<reference evidence="1" key="1">
    <citation type="submission" date="2016-09" db="EMBL/GenBank/DDBJ databases">
        <authorList>
            <person name="Hebert L."/>
            <person name="Moumen B."/>
        </authorList>
    </citation>
    <scope>NUCLEOTIDE SEQUENCE [LARGE SCALE GENOMIC DNA]</scope>
    <source>
        <strain evidence="1">OVI</strain>
    </source>
</reference>
<protein>
    <submittedName>
        <fullName evidence="1">Uncharacterized protein</fullName>
    </submittedName>
</protein>
<gene>
    <name evidence="1" type="ORF">TEOVI_000605500</name>
</gene>
<dbReference type="SMR" id="A0A1G4IKI7"/>
<keyword evidence="2" id="KW-1185">Reference proteome</keyword>
<dbReference type="VEuPathDB" id="TriTrypDB:TEOVI_000605500"/>
<dbReference type="RefSeq" id="XP_067083500.1">
    <property type="nucleotide sequence ID" value="XM_067227399.1"/>
</dbReference>
<organism evidence="1 2">
    <name type="scientific">Trypanosoma equiperdum</name>
    <dbReference type="NCBI Taxonomy" id="5694"/>
    <lineage>
        <taxon>Eukaryota</taxon>
        <taxon>Discoba</taxon>
        <taxon>Euglenozoa</taxon>
        <taxon>Kinetoplastea</taxon>
        <taxon>Metakinetoplastina</taxon>
        <taxon>Trypanosomatida</taxon>
        <taxon>Trypanosomatidae</taxon>
        <taxon>Trypanosoma</taxon>
    </lineage>
</organism>
<evidence type="ECO:0000313" key="2">
    <source>
        <dbReference type="Proteomes" id="UP000195570"/>
    </source>
</evidence>
<dbReference type="GeneID" id="92379994"/>
<accession>A0A1G4IKI7</accession>
<name>A0A1G4IKI7_TRYEQ</name>
<dbReference type="AlphaFoldDB" id="A0A1G4IKI7"/>
<comment type="caution">
    <text evidence="1">The sequence shown here is derived from an EMBL/GenBank/DDBJ whole genome shotgun (WGS) entry which is preliminary data.</text>
</comment>
<sequence length="214" mass="24523">MQPMVLPYVDRKPPISKVMDARVLVWRESERMLRNGEGAAECSYAQKLQVLRSQQLADARKYMDTSAAMRSVKPVLATSSVDADDDDEFCRKRSRESEGPSVDEIRRFEGKLGETLALELTLWSLRRGSHGGVRSQRYTTALHALQDTQKLLRKTLQQMEEINALRFLEQQQFLKVNSEKARLLHVRLRNVRALENILRGNGKRRGSTLLATLE</sequence>
<evidence type="ECO:0000313" key="1">
    <source>
        <dbReference type="EMBL" id="SCU73081.1"/>
    </source>
</evidence>
<dbReference type="Proteomes" id="UP000195570">
    <property type="component" value="Unassembled WGS sequence"/>
</dbReference>
<proteinExistence type="predicted"/>